<dbReference type="PANTHER" id="PTHR48032:SF6">
    <property type="entry name" value="RNA-BINDING (RRM_RBD_RNP MOTIFS) FAMILY PROTEIN"/>
    <property type="match status" value="1"/>
</dbReference>
<evidence type="ECO:0000259" key="5">
    <source>
        <dbReference type="PROSITE" id="PS50102"/>
    </source>
</evidence>
<dbReference type="Proteomes" id="UP000036987">
    <property type="component" value="Unassembled WGS sequence"/>
</dbReference>
<feature type="region of interest" description="Disordered" evidence="4">
    <location>
        <begin position="305"/>
        <end position="328"/>
    </location>
</feature>
<evidence type="ECO:0000256" key="3">
    <source>
        <dbReference type="PROSITE-ProRule" id="PRU00176"/>
    </source>
</evidence>
<dbReference type="Gene3D" id="3.30.70.330">
    <property type="match status" value="2"/>
</dbReference>
<comment type="caution">
    <text evidence="6">The sequence shown here is derived from an EMBL/GenBank/DDBJ whole genome shotgun (WGS) entry which is preliminary data.</text>
</comment>
<dbReference type="AlphaFoldDB" id="A0A0K9Q1E9"/>
<dbReference type="CDD" id="cd12330">
    <property type="entry name" value="RRM2_Hrp1p"/>
    <property type="match status" value="1"/>
</dbReference>
<reference evidence="7" key="1">
    <citation type="journal article" date="2016" name="Nature">
        <title>The genome of the seagrass Zostera marina reveals angiosperm adaptation to the sea.</title>
        <authorList>
            <person name="Olsen J.L."/>
            <person name="Rouze P."/>
            <person name="Verhelst B."/>
            <person name="Lin Y.-C."/>
            <person name="Bayer T."/>
            <person name="Collen J."/>
            <person name="Dattolo E."/>
            <person name="De Paoli E."/>
            <person name="Dittami S."/>
            <person name="Maumus F."/>
            <person name="Michel G."/>
            <person name="Kersting A."/>
            <person name="Lauritano C."/>
            <person name="Lohaus R."/>
            <person name="Toepel M."/>
            <person name="Tonon T."/>
            <person name="Vanneste K."/>
            <person name="Amirebrahimi M."/>
            <person name="Brakel J."/>
            <person name="Bostroem C."/>
            <person name="Chovatia M."/>
            <person name="Grimwood J."/>
            <person name="Jenkins J.W."/>
            <person name="Jueterbock A."/>
            <person name="Mraz A."/>
            <person name="Stam W.T."/>
            <person name="Tice H."/>
            <person name="Bornberg-Bauer E."/>
            <person name="Green P.J."/>
            <person name="Pearson G.A."/>
            <person name="Procaccini G."/>
            <person name="Duarte C.M."/>
            <person name="Schmutz J."/>
            <person name="Reusch T.B.H."/>
            <person name="Van de Peer Y."/>
        </authorList>
    </citation>
    <scope>NUCLEOTIDE SEQUENCE [LARGE SCALE GENOMIC DNA]</scope>
    <source>
        <strain evidence="7">cv. Finnish</strain>
    </source>
</reference>
<evidence type="ECO:0000313" key="6">
    <source>
        <dbReference type="EMBL" id="KMZ74357.1"/>
    </source>
</evidence>
<feature type="domain" description="RRM" evidence="5">
    <location>
        <begin position="6"/>
        <end position="82"/>
    </location>
</feature>
<keyword evidence="7" id="KW-1185">Reference proteome</keyword>
<dbReference type="SUPFAM" id="SSF54928">
    <property type="entry name" value="RNA-binding domain, RBD"/>
    <property type="match status" value="2"/>
</dbReference>
<keyword evidence="2 3" id="KW-0694">RNA-binding</keyword>
<dbReference type="PANTHER" id="PTHR48032">
    <property type="entry name" value="RNA-BINDING PROTEIN MUSASHI HOMOLOG RBP6"/>
    <property type="match status" value="1"/>
</dbReference>
<dbReference type="FunFam" id="3.30.70.330:FF:000051">
    <property type="entry name" value="Heterogeneous nuclear ribonucleoprotein 1"/>
    <property type="match status" value="1"/>
</dbReference>
<dbReference type="CDD" id="cd12325">
    <property type="entry name" value="RRM1_hnRNPA_hnRNPD_like"/>
    <property type="match status" value="1"/>
</dbReference>
<dbReference type="OMA" id="AKHVIME"/>
<protein>
    <submittedName>
        <fullName evidence="6">Putative RNA-binding protein</fullName>
    </submittedName>
</protein>
<dbReference type="GO" id="GO:0003729">
    <property type="term" value="F:mRNA binding"/>
    <property type="evidence" value="ECO:0000318"/>
    <property type="project" value="GO_Central"/>
</dbReference>
<evidence type="ECO:0000313" key="7">
    <source>
        <dbReference type="Proteomes" id="UP000036987"/>
    </source>
</evidence>
<name>A0A0K9Q1E9_ZOSMR</name>
<dbReference type="InterPro" id="IPR035979">
    <property type="entry name" value="RBD_domain_sf"/>
</dbReference>
<feature type="region of interest" description="Disordered" evidence="4">
    <location>
        <begin position="483"/>
        <end position="505"/>
    </location>
</feature>
<sequence length="505" mass="54218">MESDLGKLFIGGISWDTNEDRLREYFTNYGEVVEAVIMKDRTTGRARGFGFVVFADPSVAERVVMEKHTIDGRVVEAKKAVPRDDQHVLNRNTNTNNININNSNAHVSPGPTRTKKIFVGGLASTVTESDFKTYFDQFGNITDVVVMYDHNTQRPRGFGFITYDSEDAVDKVLLTTFHELNNKMVEVKRAVPKELSPAPTMRSPIGSYSSFGLNRVNNFLEGYPQGFSPNSIRGYGMRIDGRSGGSIASGRGRYPAAFAPAGYGMGLNIEACLNSNYVGNGNFNNNNFSYGRGLNLNNLYNGDSGRFNSSSTNNNNSNNNHHHPIGYNGVANSPGSIVNSNPRNLWGLSNLNYNTATSGNSNNSPFVGSGIGNFGGFGNNGMNWGGSTSSIIEQGSGSGSGYGNGNLGYGTGEISYGIGGNNYGRNIGNASNNPSSFDASNTLYDDGVYADLCNDISWRTASSELEGSSPFDYGLTNVSSETSAKASSGYNGAYTDRQPNRGVAT</sequence>
<feature type="compositionally biased region" description="Low complexity" evidence="4">
    <location>
        <begin position="305"/>
        <end position="319"/>
    </location>
</feature>
<accession>A0A0K9Q1E9</accession>
<dbReference type="EMBL" id="LFYR01000338">
    <property type="protein sequence ID" value="KMZ74357.1"/>
    <property type="molecule type" value="Genomic_DNA"/>
</dbReference>
<evidence type="ECO:0000256" key="1">
    <source>
        <dbReference type="ARBA" id="ARBA00022737"/>
    </source>
</evidence>
<dbReference type="GO" id="GO:0006417">
    <property type="term" value="P:regulation of translation"/>
    <property type="evidence" value="ECO:0000318"/>
    <property type="project" value="GO_Central"/>
</dbReference>
<dbReference type="InterPro" id="IPR000504">
    <property type="entry name" value="RRM_dom"/>
</dbReference>
<dbReference type="InterPro" id="IPR012677">
    <property type="entry name" value="Nucleotide-bd_a/b_plait_sf"/>
</dbReference>
<proteinExistence type="predicted"/>
<gene>
    <name evidence="6" type="ORF">ZOSMA_12G00410</name>
</gene>
<feature type="domain" description="RRM" evidence="5">
    <location>
        <begin position="115"/>
        <end position="192"/>
    </location>
</feature>
<dbReference type="FunFam" id="3.30.70.330:FF:000102">
    <property type="entry name" value="Heterogeneous nuclear ribonucleoprotein 1"/>
    <property type="match status" value="1"/>
</dbReference>
<dbReference type="STRING" id="29655.A0A0K9Q1E9"/>
<dbReference type="OrthoDB" id="1875751at2759"/>
<dbReference type="Pfam" id="PF00076">
    <property type="entry name" value="RRM_1"/>
    <property type="match status" value="2"/>
</dbReference>
<evidence type="ECO:0000256" key="4">
    <source>
        <dbReference type="SAM" id="MobiDB-lite"/>
    </source>
</evidence>
<dbReference type="PROSITE" id="PS50102">
    <property type="entry name" value="RRM"/>
    <property type="match status" value="2"/>
</dbReference>
<evidence type="ECO:0000256" key="2">
    <source>
        <dbReference type="ARBA" id="ARBA00022884"/>
    </source>
</evidence>
<dbReference type="SMART" id="SM00360">
    <property type="entry name" value="RRM"/>
    <property type="match status" value="2"/>
</dbReference>
<organism evidence="6 7">
    <name type="scientific">Zostera marina</name>
    <name type="common">Eelgrass</name>
    <dbReference type="NCBI Taxonomy" id="29655"/>
    <lineage>
        <taxon>Eukaryota</taxon>
        <taxon>Viridiplantae</taxon>
        <taxon>Streptophyta</taxon>
        <taxon>Embryophyta</taxon>
        <taxon>Tracheophyta</taxon>
        <taxon>Spermatophyta</taxon>
        <taxon>Magnoliopsida</taxon>
        <taxon>Liliopsida</taxon>
        <taxon>Zosteraceae</taxon>
        <taxon>Zostera</taxon>
    </lineage>
</organism>
<keyword evidence="1" id="KW-0677">Repeat</keyword>